<sequence length="86" mass="9294">MNISYSLKLIIQEVERRNAQGQVEKRVETVDYRSSVGQGLEKRNVQVVHLPHSSTENFATSGGVLAGAAAAVANTLQSAKEAISRK</sequence>
<gene>
    <name evidence="1" type="ORF">Csa_2G427870</name>
</gene>
<name>A0A0A0LNC0_CUCSA</name>
<keyword evidence="2" id="KW-1185">Reference proteome</keyword>
<reference evidence="1 2" key="4">
    <citation type="journal article" date="2011" name="BMC Genomics">
        <title>RNA-Seq improves annotation of protein-coding genes in the cucumber genome.</title>
        <authorList>
            <person name="Li Z."/>
            <person name="Zhang Z."/>
            <person name="Yan P."/>
            <person name="Huang S."/>
            <person name="Fei Z."/>
            <person name="Lin K."/>
        </authorList>
    </citation>
    <scope>NUCLEOTIDE SEQUENCE [LARGE SCALE GENOMIC DNA]</scope>
    <source>
        <strain evidence="2">cv. 9930</strain>
    </source>
</reference>
<proteinExistence type="predicted"/>
<protein>
    <submittedName>
        <fullName evidence="1">Uncharacterized protein</fullName>
    </submittedName>
</protein>
<dbReference type="Gramene" id="KGN63313">
    <property type="protein sequence ID" value="KGN63313"/>
    <property type="gene ID" value="Csa_2G427870"/>
</dbReference>
<organism evidence="1 2">
    <name type="scientific">Cucumis sativus</name>
    <name type="common">Cucumber</name>
    <dbReference type="NCBI Taxonomy" id="3659"/>
    <lineage>
        <taxon>Eukaryota</taxon>
        <taxon>Viridiplantae</taxon>
        <taxon>Streptophyta</taxon>
        <taxon>Embryophyta</taxon>
        <taxon>Tracheophyta</taxon>
        <taxon>Spermatophyta</taxon>
        <taxon>Magnoliopsida</taxon>
        <taxon>eudicotyledons</taxon>
        <taxon>Gunneridae</taxon>
        <taxon>Pentapetalae</taxon>
        <taxon>rosids</taxon>
        <taxon>fabids</taxon>
        <taxon>Cucurbitales</taxon>
        <taxon>Cucurbitaceae</taxon>
        <taxon>Benincaseae</taxon>
        <taxon>Cucumis</taxon>
    </lineage>
</organism>
<accession>A0A0A0LNC0</accession>
<dbReference type="OMA" id="QVVHQPH"/>
<reference evidence="1 2" key="1">
    <citation type="journal article" date="2009" name="Nat. Genet.">
        <title>The genome of the cucumber, Cucumis sativus L.</title>
        <authorList>
            <person name="Huang S."/>
            <person name="Li R."/>
            <person name="Zhang Z."/>
            <person name="Li L."/>
            <person name="Gu X."/>
            <person name="Fan W."/>
            <person name="Lucas W.J."/>
            <person name="Wang X."/>
            <person name="Xie B."/>
            <person name="Ni P."/>
            <person name="Ren Y."/>
            <person name="Zhu H."/>
            <person name="Li J."/>
            <person name="Lin K."/>
            <person name="Jin W."/>
            <person name="Fei Z."/>
            <person name="Li G."/>
            <person name="Staub J."/>
            <person name="Kilian A."/>
            <person name="van der Vossen E.A."/>
            <person name="Wu Y."/>
            <person name="Guo J."/>
            <person name="He J."/>
            <person name="Jia Z."/>
            <person name="Ren Y."/>
            <person name="Tian G."/>
            <person name="Lu Y."/>
            <person name="Ruan J."/>
            <person name="Qian W."/>
            <person name="Wang M."/>
            <person name="Huang Q."/>
            <person name="Li B."/>
            <person name="Xuan Z."/>
            <person name="Cao J."/>
            <person name="Asan"/>
            <person name="Wu Z."/>
            <person name="Zhang J."/>
            <person name="Cai Q."/>
            <person name="Bai Y."/>
            <person name="Zhao B."/>
            <person name="Han Y."/>
            <person name="Li Y."/>
            <person name="Li X."/>
            <person name="Wang S."/>
            <person name="Shi Q."/>
            <person name="Liu S."/>
            <person name="Cho W.K."/>
            <person name="Kim J.Y."/>
            <person name="Xu Y."/>
            <person name="Heller-Uszynska K."/>
            <person name="Miao H."/>
            <person name="Cheng Z."/>
            <person name="Zhang S."/>
            <person name="Wu J."/>
            <person name="Yang Y."/>
            <person name="Kang H."/>
            <person name="Li M."/>
            <person name="Liang H."/>
            <person name="Ren X."/>
            <person name="Shi Z."/>
            <person name="Wen M."/>
            <person name="Jian M."/>
            <person name="Yang H."/>
            <person name="Zhang G."/>
            <person name="Yang Z."/>
            <person name="Chen R."/>
            <person name="Liu S."/>
            <person name="Li J."/>
            <person name="Ma L."/>
            <person name="Liu H."/>
            <person name="Zhou Y."/>
            <person name="Zhao J."/>
            <person name="Fang X."/>
            <person name="Li G."/>
            <person name="Fang L."/>
            <person name="Li Y."/>
            <person name="Liu D."/>
            <person name="Zheng H."/>
            <person name="Zhang Y."/>
            <person name="Qin N."/>
            <person name="Li Z."/>
            <person name="Yang G."/>
            <person name="Yang S."/>
            <person name="Bolund L."/>
            <person name="Kristiansen K."/>
            <person name="Zheng H."/>
            <person name="Li S."/>
            <person name="Zhang X."/>
            <person name="Yang H."/>
            <person name="Wang J."/>
            <person name="Sun R."/>
            <person name="Zhang B."/>
            <person name="Jiang S."/>
            <person name="Wang J."/>
            <person name="Du Y."/>
            <person name="Li S."/>
        </authorList>
    </citation>
    <scope>NUCLEOTIDE SEQUENCE [LARGE SCALE GENOMIC DNA]</scope>
    <source>
        <strain evidence="2">cv. 9930</strain>
    </source>
</reference>
<reference evidence="1 2" key="3">
    <citation type="journal article" date="2010" name="BMC Genomics">
        <title>Transcriptome sequencing and comparative analysis of cucumber flowers with different sex types.</title>
        <authorList>
            <person name="Guo S."/>
            <person name="Zheng Y."/>
            <person name="Joung J.G."/>
            <person name="Liu S."/>
            <person name="Zhang Z."/>
            <person name="Crasta O.R."/>
            <person name="Sobral B.W."/>
            <person name="Xu Y."/>
            <person name="Huang S."/>
            <person name="Fei Z."/>
        </authorList>
    </citation>
    <scope>NUCLEOTIDE SEQUENCE [LARGE SCALE GENOMIC DNA]</scope>
    <source>
        <strain evidence="2">cv. 9930</strain>
    </source>
</reference>
<dbReference type="Proteomes" id="UP000029981">
    <property type="component" value="Chromosome 2"/>
</dbReference>
<evidence type="ECO:0000313" key="1">
    <source>
        <dbReference type="EMBL" id="KGN63313.1"/>
    </source>
</evidence>
<dbReference type="EMBL" id="CM002923">
    <property type="protein sequence ID" value="KGN63313.1"/>
    <property type="molecule type" value="Genomic_DNA"/>
</dbReference>
<dbReference type="AlphaFoldDB" id="A0A0A0LNC0"/>
<evidence type="ECO:0000313" key="2">
    <source>
        <dbReference type="Proteomes" id="UP000029981"/>
    </source>
</evidence>
<reference evidence="1 2" key="2">
    <citation type="journal article" date="2009" name="PLoS ONE">
        <title>An integrated genetic and cytogenetic map of the cucumber genome.</title>
        <authorList>
            <person name="Ren Y."/>
            <person name="Zhang Z."/>
            <person name="Liu J."/>
            <person name="Staub J.E."/>
            <person name="Han Y."/>
            <person name="Cheng Z."/>
            <person name="Li X."/>
            <person name="Lu J."/>
            <person name="Miao H."/>
            <person name="Kang H."/>
            <person name="Xie B."/>
            <person name="Gu X."/>
            <person name="Wang X."/>
            <person name="Du Y."/>
            <person name="Jin W."/>
            <person name="Huang S."/>
        </authorList>
    </citation>
    <scope>NUCLEOTIDE SEQUENCE [LARGE SCALE GENOMIC DNA]</scope>
    <source>
        <strain evidence="2">cv. 9930</strain>
    </source>
</reference>